<gene>
    <name evidence="6" type="ORF">GCM10023196_023270</name>
</gene>
<dbReference type="PANTHER" id="PTHR30136">
    <property type="entry name" value="HELIX-TURN-HELIX TRANSCRIPTIONAL REGULATOR, ICLR FAMILY"/>
    <property type="match status" value="1"/>
</dbReference>
<keyword evidence="7" id="KW-1185">Reference proteome</keyword>
<dbReference type="InterPro" id="IPR050707">
    <property type="entry name" value="HTH_MetabolicPath_Reg"/>
</dbReference>
<evidence type="ECO:0000256" key="2">
    <source>
        <dbReference type="ARBA" id="ARBA00023125"/>
    </source>
</evidence>
<dbReference type="Pfam" id="PF01614">
    <property type="entry name" value="IclR_C"/>
    <property type="match status" value="1"/>
</dbReference>
<dbReference type="Proteomes" id="UP001501442">
    <property type="component" value="Unassembled WGS sequence"/>
</dbReference>
<dbReference type="PROSITE" id="PS51078">
    <property type="entry name" value="ICLR_ED"/>
    <property type="match status" value="1"/>
</dbReference>
<evidence type="ECO:0000313" key="7">
    <source>
        <dbReference type="Proteomes" id="UP001501442"/>
    </source>
</evidence>
<dbReference type="InterPro" id="IPR029016">
    <property type="entry name" value="GAF-like_dom_sf"/>
</dbReference>
<protein>
    <submittedName>
        <fullName evidence="6">IclR family transcriptional regulator</fullName>
    </submittedName>
</protein>
<evidence type="ECO:0000256" key="3">
    <source>
        <dbReference type="ARBA" id="ARBA00023163"/>
    </source>
</evidence>
<dbReference type="Gene3D" id="3.30.450.40">
    <property type="match status" value="1"/>
</dbReference>
<dbReference type="PANTHER" id="PTHR30136:SF24">
    <property type="entry name" value="HTH-TYPE TRANSCRIPTIONAL REPRESSOR ALLR"/>
    <property type="match status" value="1"/>
</dbReference>
<evidence type="ECO:0000256" key="1">
    <source>
        <dbReference type="ARBA" id="ARBA00023015"/>
    </source>
</evidence>
<dbReference type="InterPro" id="IPR005471">
    <property type="entry name" value="Tscrpt_reg_IclR_N"/>
</dbReference>
<feature type="domain" description="HTH iclR-type" evidence="4">
    <location>
        <begin position="7"/>
        <end position="66"/>
    </location>
</feature>
<comment type="caution">
    <text evidence="6">The sequence shown here is derived from an EMBL/GenBank/DDBJ whole genome shotgun (WGS) entry which is preliminary data.</text>
</comment>
<proteinExistence type="predicted"/>
<sequence>MGSVTGRGVLEGAFGLLEAVREAQEAGLTALAAETGLPKATTHRLLEQLVSLGAVERHRGRYRIGPRMFRLGHGWQPHPRLRAAAQGPIRELAAATGASVGVCVLRDHLTIVVSGVGGEAEPLVSMRPGSTYPWSTAAGKVLMANVGPDVPLGPLPASWQRVSAQIREDDIAFDHEEVIPGISCVAVPLRDRSGDTIAALCVVVTRSGSLSRLADLTRQVGRFVGAGLGGR</sequence>
<evidence type="ECO:0000259" key="4">
    <source>
        <dbReference type="PROSITE" id="PS51077"/>
    </source>
</evidence>
<dbReference type="Gene3D" id="1.10.10.10">
    <property type="entry name" value="Winged helix-like DNA-binding domain superfamily/Winged helix DNA-binding domain"/>
    <property type="match status" value="1"/>
</dbReference>
<dbReference type="InterPro" id="IPR036390">
    <property type="entry name" value="WH_DNA-bd_sf"/>
</dbReference>
<feature type="domain" description="IclR-ED" evidence="5">
    <location>
        <begin position="67"/>
        <end position="230"/>
    </location>
</feature>
<organism evidence="6 7">
    <name type="scientific">Actinoallomurus vinaceus</name>
    <dbReference type="NCBI Taxonomy" id="1080074"/>
    <lineage>
        <taxon>Bacteria</taxon>
        <taxon>Bacillati</taxon>
        <taxon>Actinomycetota</taxon>
        <taxon>Actinomycetes</taxon>
        <taxon>Streptosporangiales</taxon>
        <taxon>Thermomonosporaceae</taxon>
        <taxon>Actinoallomurus</taxon>
    </lineage>
</organism>
<name>A0ABP8U939_9ACTN</name>
<dbReference type="PROSITE" id="PS51077">
    <property type="entry name" value="HTH_ICLR"/>
    <property type="match status" value="1"/>
</dbReference>
<dbReference type="InterPro" id="IPR036388">
    <property type="entry name" value="WH-like_DNA-bd_sf"/>
</dbReference>
<dbReference type="EMBL" id="BAABHK010000003">
    <property type="protein sequence ID" value="GAA4624170.1"/>
    <property type="molecule type" value="Genomic_DNA"/>
</dbReference>
<evidence type="ECO:0000313" key="6">
    <source>
        <dbReference type="EMBL" id="GAA4624170.1"/>
    </source>
</evidence>
<dbReference type="InterPro" id="IPR014757">
    <property type="entry name" value="Tscrpt_reg_IclR_C"/>
</dbReference>
<accession>A0ABP8U939</accession>
<keyword evidence="2" id="KW-0238">DNA-binding</keyword>
<dbReference type="SUPFAM" id="SSF55781">
    <property type="entry name" value="GAF domain-like"/>
    <property type="match status" value="1"/>
</dbReference>
<keyword evidence="1" id="KW-0805">Transcription regulation</keyword>
<dbReference type="SMART" id="SM00346">
    <property type="entry name" value="HTH_ICLR"/>
    <property type="match status" value="1"/>
</dbReference>
<reference evidence="7" key="1">
    <citation type="journal article" date="2019" name="Int. J. Syst. Evol. Microbiol.">
        <title>The Global Catalogue of Microorganisms (GCM) 10K type strain sequencing project: providing services to taxonomists for standard genome sequencing and annotation.</title>
        <authorList>
            <consortium name="The Broad Institute Genomics Platform"/>
            <consortium name="The Broad Institute Genome Sequencing Center for Infectious Disease"/>
            <person name="Wu L."/>
            <person name="Ma J."/>
        </authorList>
    </citation>
    <scope>NUCLEOTIDE SEQUENCE [LARGE SCALE GENOMIC DNA]</scope>
    <source>
        <strain evidence="7">JCM 17939</strain>
    </source>
</reference>
<keyword evidence="3" id="KW-0804">Transcription</keyword>
<dbReference type="Pfam" id="PF09339">
    <property type="entry name" value="HTH_IclR"/>
    <property type="match status" value="1"/>
</dbReference>
<dbReference type="RefSeq" id="WP_345430721.1">
    <property type="nucleotide sequence ID" value="NZ_BAABHK010000003.1"/>
</dbReference>
<evidence type="ECO:0000259" key="5">
    <source>
        <dbReference type="PROSITE" id="PS51078"/>
    </source>
</evidence>
<dbReference type="SUPFAM" id="SSF46785">
    <property type="entry name" value="Winged helix' DNA-binding domain"/>
    <property type="match status" value="1"/>
</dbReference>